<reference evidence="6 7" key="1">
    <citation type="submission" date="2016-11" db="EMBL/GenBank/DDBJ databases">
        <authorList>
            <person name="Jaros S."/>
            <person name="Januszkiewicz K."/>
            <person name="Wedrychowicz H."/>
        </authorList>
    </citation>
    <scope>NUCLEOTIDE SEQUENCE [LARGE SCALE GENOMIC DNA]</scope>
    <source>
        <strain evidence="6 7">DSM 18119</strain>
    </source>
</reference>
<feature type="transmembrane region" description="Helical" evidence="4">
    <location>
        <begin position="164"/>
        <end position="183"/>
    </location>
</feature>
<protein>
    <submittedName>
        <fullName evidence="6">Predicted arabinose efflux permease, MFS family</fullName>
    </submittedName>
</protein>
<keyword evidence="1 4" id="KW-0812">Transmembrane</keyword>
<feature type="transmembrane region" description="Helical" evidence="4">
    <location>
        <begin position="216"/>
        <end position="236"/>
    </location>
</feature>
<dbReference type="Gene3D" id="1.20.1250.20">
    <property type="entry name" value="MFS general substrate transporter like domains"/>
    <property type="match status" value="1"/>
</dbReference>
<dbReference type="Proteomes" id="UP000184048">
    <property type="component" value="Unassembled WGS sequence"/>
</dbReference>
<dbReference type="RefSeq" id="WP_072835916.1">
    <property type="nucleotide sequence ID" value="NZ_FQUU01000011.1"/>
</dbReference>
<feature type="transmembrane region" description="Helical" evidence="4">
    <location>
        <begin position="338"/>
        <end position="358"/>
    </location>
</feature>
<dbReference type="PANTHER" id="PTHR42910:SF1">
    <property type="entry name" value="MAJOR FACILITATOR SUPERFAMILY (MFS) PROFILE DOMAIN-CONTAINING PROTEIN"/>
    <property type="match status" value="1"/>
</dbReference>
<dbReference type="PANTHER" id="PTHR42910">
    <property type="entry name" value="TRANSPORTER SCO4007-RELATED"/>
    <property type="match status" value="1"/>
</dbReference>
<feature type="transmembrane region" description="Helical" evidence="4">
    <location>
        <begin position="12"/>
        <end position="35"/>
    </location>
</feature>
<evidence type="ECO:0000256" key="2">
    <source>
        <dbReference type="ARBA" id="ARBA00022989"/>
    </source>
</evidence>
<keyword evidence="7" id="KW-1185">Reference proteome</keyword>
<feature type="transmembrane region" description="Helical" evidence="4">
    <location>
        <begin position="248"/>
        <end position="266"/>
    </location>
</feature>
<gene>
    <name evidence="6" type="ORF">SAMN02745131_02755</name>
</gene>
<dbReference type="STRING" id="1121884.SAMN02745131_02755"/>
<keyword evidence="3 4" id="KW-0472">Membrane</keyword>
<feature type="transmembrane region" description="Helical" evidence="4">
    <location>
        <begin position="278"/>
        <end position="309"/>
    </location>
</feature>
<evidence type="ECO:0000313" key="7">
    <source>
        <dbReference type="Proteomes" id="UP000184048"/>
    </source>
</evidence>
<dbReference type="InterPro" id="IPR020846">
    <property type="entry name" value="MFS_dom"/>
</dbReference>
<dbReference type="GO" id="GO:0022857">
    <property type="term" value="F:transmembrane transporter activity"/>
    <property type="evidence" value="ECO:0007669"/>
    <property type="project" value="InterPro"/>
</dbReference>
<dbReference type="EMBL" id="FQUU01000011">
    <property type="protein sequence ID" value="SHF48041.1"/>
    <property type="molecule type" value="Genomic_DNA"/>
</dbReference>
<sequence>MRTDTLKPWQVLFMALCTGLIVANIYYCQPLVVLISKEFGVAESKAGTITFFTQIGYALGLLLFVPLGDMLEKRKQIIFTTSLAVAALIMAALSSSLLMLNIAAVLIGSTSIVPQLILPLAAHLSPVHKRGKIIGTVMSGLLIGILLSRSFSGFIGAWLGWRSMFWIAAVITSVLLVAMSLIFPKAEPQFSGTYGLLVKSLVTLIKKEPILREASIINALTFSSFGIFWTTMVLYLSNAPFHFQSDKIGLFGLAAVAGALIAPLIGGTADKGNPRVTIGYGLVIIGGAFICFYTIGTTVAGMVVGIILLDLGQQSVHVSNQARVYALQPAARNRLNTVFMTVSFIGTSLGSAIGLWAWDRAQWNGICAVGAVSVTLALIVYGVTYKGKRMAITGTSK</sequence>
<feature type="transmembrane region" description="Helical" evidence="4">
    <location>
        <begin position="133"/>
        <end position="158"/>
    </location>
</feature>
<dbReference type="AlphaFoldDB" id="A0A1M5C017"/>
<dbReference type="InterPro" id="IPR036259">
    <property type="entry name" value="MFS_trans_sf"/>
</dbReference>
<name>A0A1M5C017_9BACT</name>
<feature type="transmembrane region" description="Helical" evidence="4">
    <location>
        <begin position="77"/>
        <end position="94"/>
    </location>
</feature>
<accession>A0A1M5C017</accession>
<feature type="transmembrane region" description="Helical" evidence="4">
    <location>
        <begin position="365"/>
        <end position="384"/>
    </location>
</feature>
<keyword evidence="2 4" id="KW-1133">Transmembrane helix</keyword>
<organism evidence="6 7">
    <name type="scientific">Flavisolibacter ginsengisoli DSM 18119</name>
    <dbReference type="NCBI Taxonomy" id="1121884"/>
    <lineage>
        <taxon>Bacteria</taxon>
        <taxon>Pseudomonadati</taxon>
        <taxon>Bacteroidota</taxon>
        <taxon>Chitinophagia</taxon>
        <taxon>Chitinophagales</taxon>
        <taxon>Chitinophagaceae</taxon>
        <taxon>Flavisolibacter</taxon>
    </lineage>
</organism>
<dbReference type="InterPro" id="IPR011701">
    <property type="entry name" value="MFS"/>
</dbReference>
<evidence type="ECO:0000259" key="5">
    <source>
        <dbReference type="PROSITE" id="PS50850"/>
    </source>
</evidence>
<evidence type="ECO:0000256" key="1">
    <source>
        <dbReference type="ARBA" id="ARBA00022692"/>
    </source>
</evidence>
<dbReference type="Pfam" id="PF07690">
    <property type="entry name" value="MFS_1"/>
    <property type="match status" value="1"/>
</dbReference>
<feature type="transmembrane region" description="Helical" evidence="4">
    <location>
        <begin position="47"/>
        <end position="65"/>
    </location>
</feature>
<proteinExistence type="predicted"/>
<evidence type="ECO:0000313" key="6">
    <source>
        <dbReference type="EMBL" id="SHF48041.1"/>
    </source>
</evidence>
<dbReference type="CDD" id="cd17324">
    <property type="entry name" value="MFS_NepI_like"/>
    <property type="match status" value="1"/>
</dbReference>
<dbReference type="PROSITE" id="PS50850">
    <property type="entry name" value="MFS"/>
    <property type="match status" value="1"/>
</dbReference>
<evidence type="ECO:0000256" key="4">
    <source>
        <dbReference type="SAM" id="Phobius"/>
    </source>
</evidence>
<dbReference type="SUPFAM" id="SSF103473">
    <property type="entry name" value="MFS general substrate transporter"/>
    <property type="match status" value="1"/>
</dbReference>
<evidence type="ECO:0000256" key="3">
    <source>
        <dbReference type="ARBA" id="ARBA00023136"/>
    </source>
</evidence>
<feature type="domain" description="Major facilitator superfamily (MFS) profile" evidence="5">
    <location>
        <begin position="1"/>
        <end position="388"/>
    </location>
</feature>